<dbReference type="AlphaFoldDB" id="A0A4U0Z8E3"/>
<feature type="transmembrane region" description="Helical" evidence="1">
    <location>
        <begin position="116"/>
        <end position="133"/>
    </location>
</feature>
<feature type="transmembrane region" description="Helical" evidence="1">
    <location>
        <begin position="50"/>
        <end position="72"/>
    </location>
</feature>
<protein>
    <recommendedName>
        <fullName evidence="4">DUF4234 domain-containing protein</fullName>
    </recommendedName>
</protein>
<gene>
    <name evidence="2" type="ORF">E5672_13755</name>
</gene>
<comment type="caution">
    <text evidence="2">The sequence shown here is derived from an EMBL/GenBank/DDBJ whole genome shotgun (WGS) entry which is preliminary data.</text>
</comment>
<keyword evidence="1" id="KW-0812">Transmembrane</keyword>
<dbReference type="RefSeq" id="WP_136782715.1">
    <property type="nucleotide sequence ID" value="NZ_SWCO01000008.1"/>
</dbReference>
<proteinExistence type="predicted"/>
<dbReference type="EMBL" id="SWCO01000008">
    <property type="protein sequence ID" value="TKB02171.1"/>
    <property type="molecule type" value="Genomic_DNA"/>
</dbReference>
<evidence type="ECO:0000313" key="2">
    <source>
        <dbReference type="EMBL" id="TKB02171.1"/>
    </source>
</evidence>
<keyword evidence="1" id="KW-0472">Membrane</keyword>
<feature type="transmembrane region" description="Helical" evidence="1">
    <location>
        <begin position="78"/>
        <end position="96"/>
    </location>
</feature>
<reference evidence="2 3" key="1">
    <citation type="submission" date="2019-04" db="EMBL/GenBank/DDBJ databases">
        <title>Alteromonas portus sp. nov., an alginate lyase-excreting marine bacterium.</title>
        <authorList>
            <person name="Huang H."/>
            <person name="Mo K."/>
            <person name="Bao S."/>
        </authorList>
    </citation>
    <scope>NUCLEOTIDE SEQUENCE [LARGE SCALE GENOMIC DNA]</scope>
    <source>
        <strain evidence="2 3">HB161718</strain>
    </source>
</reference>
<evidence type="ECO:0000256" key="1">
    <source>
        <dbReference type="SAM" id="Phobius"/>
    </source>
</evidence>
<feature type="transmembrane region" description="Helical" evidence="1">
    <location>
        <begin position="12"/>
        <end position="30"/>
    </location>
</feature>
<dbReference type="Proteomes" id="UP000305471">
    <property type="component" value="Unassembled WGS sequence"/>
</dbReference>
<dbReference type="OrthoDB" id="7060663at2"/>
<keyword evidence="3" id="KW-1185">Reference proteome</keyword>
<accession>A0A4U0Z8E3</accession>
<name>A0A4U0Z8E3_9ALTE</name>
<sequence>MVRHVWGFEEKSVFAVLALCICSFGLYVIYRLWQLSHVINPRVENPISRAFTATAICIHVLSLLGILCYFLFPAPPALLLTAKLLHLLSSLFHVVWIIKVRNRLNTINNNKKGDVLWLNALLSSFFHVIYFQYKINQTVDSGRTKKLEA</sequence>
<evidence type="ECO:0008006" key="4">
    <source>
        <dbReference type="Google" id="ProtNLM"/>
    </source>
</evidence>
<keyword evidence="1" id="KW-1133">Transmembrane helix</keyword>
<organism evidence="2 3">
    <name type="scientific">Alteromonas portus</name>
    <dbReference type="NCBI Taxonomy" id="2565549"/>
    <lineage>
        <taxon>Bacteria</taxon>
        <taxon>Pseudomonadati</taxon>
        <taxon>Pseudomonadota</taxon>
        <taxon>Gammaproteobacteria</taxon>
        <taxon>Alteromonadales</taxon>
        <taxon>Alteromonadaceae</taxon>
        <taxon>Alteromonas/Salinimonas group</taxon>
        <taxon>Alteromonas</taxon>
    </lineage>
</organism>
<evidence type="ECO:0000313" key="3">
    <source>
        <dbReference type="Proteomes" id="UP000305471"/>
    </source>
</evidence>